<proteinExistence type="predicted"/>
<sequence length="291" mass="33148">MGNGLDSLLSFLIPFLFTLCVMLNRFSSSQGKHATFSCQRVTFERLLSRDFQENDTETTCDSGQVSNQDDRRNDNAYALAVVPYDEDKLSPFHLAERKFKLAGRELVIRQSWRELGVAAVVWDAAVVLGEYLETEVTLTDQTVVELGAGTGLTGMVAALQGAKVTITEREMALASLRRNVESNILPGTTRHPVAIKELTWGQNLHLYPTSYQYVIGADIIYIKETFQDLLKTLVHLSNYETVVLLGCKIRYERDTNFLKMLEEKFEVKEVRYDQRRDIRLYKARLRSCTSL</sequence>
<keyword evidence="1" id="KW-0808">Transferase</keyword>
<accession>A0A8K0EHV9</accession>
<dbReference type="Pfam" id="PF10294">
    <property type="entry name" value="Methyltransf_16"/>
    <property type="match status" value="1"/>
</dbReference>
<dbReference type="PANTHER" id="PTHR14614:SF109">
    <property type="entry name" value="RIBOSOMAL LYSINE N-METHYLTRANSFERASE 5"/>
    <property type="match status" value="1"/>
</dbReference>
<evidence type="ECO:0000256" key="2">
    <source>
        <dbReference type="ARBA" id="ARBA00022691"/>
    </source>
</evidence>
<dbReference type="Gene3D" id="3.40.50.150">
    <property type="entry name" value="Vaccinia Virus protein VP39"/>
    <property type="match status" value="1"/>
</dbReference>
<protein>
    <submittedName>
        <fullName evidence="4">METTL21A protein</fullName>
    </submittedName>
</protein>
<dbReference type="GO" id="GO:0032991">
    <property type="term" value="C:protein-containing complex"/>
    <property type="evidence" value="ECO:0007669"/>
    <property type="project" value="TreeGrafter"/>
</dbReference>
<dbReference type="EMBL" id="OV696702">
    <property type="protein sequence ID" value="CAH1249457.1"/>
    <property type="molecule type" value="Genomic_DNA"/>
</dbReference>
<dbReference type="InterPro" id="IPR019410">
    <property type="entry name" value="Methyltransf_16"/>
</dbReference>
<dbReference type="OrthoDB" id="413520at2759"/>
<keyword evidence="5" id="KW-1185">Reference proteome</keyword>
<dbReference type="PANTHER" id="PTHR14614">
    <property type="entry name" value="HEPATOCELLULAR CARCINOMA-ASSOCIATED ANTIGEN"/>
    <property type="match status" value="1"/>
</dbReference>
<evidence type="ECO:0000313" key="4">
    <source>
        <dbReference type="EMBL" id="CAH1249457.1"/>
    </source>
</evidence>
<keyword evidence="2" id="KW-0949">S-adenosyl-L-methionine</keyword>
<evidence type="ECO:0000256" key="3">
    <source>
        <dbReference type="SAM" id="SignalP"/>
    </source>
</evidence>
<dbReference type="GO" id="GO:0008168">
    <property type="term" value="F:methyltransferase activity"/>
    <property type="evidence" value="ECO:0007669"/>
    <property type="project" value="UniProtKB-KW"/>
</dbReference>
<dbReference type="SUPFAM" id="SSF53335">
    <property type="entry name" value="S-adenosyl-L-methionine-dependent methyltransferases"/>
    <property type="match status" value="1"/>
</dbReference>
<dbReference type="GO" id="GO:0005829">
    <property type="term" value="C:cytosol"/>
    <property type="evidence" value="ECO:0007669"/>
    <property type="project" value="TreeGrafter"/>
</dbReference>
<dbReference type="GO" id="GO:0032259">
    <property type="term" value="P:methylation"/>
    <property type="evidence" value="ECO:0007669"/>
    <property type="project" value="UniProtKB-KW"/>
</dbReference>
<dbReference type="Proteomes" id="UP000838412">
    <property type="component" value="Chromosome 17"/>
</dbReference>
<dbReference type="AlphaFoldDB" id="A0A8K0EHV9"/>
<evidence type="ECO:0000313" key="5">
    <source>
        <dbReference type="Proteomes" id="UP000838412"/>
    </source>
</evidence>
<feature type="chain" id="PRO_5035467480" evidence="3">
    <location>
        <begin position="32"/>
        <end position="291"/>
    </location>
</feature>
<evidence type="ECO:0000256" key="1">
    <source>
        <dbReference type="ARBA" id="ARBA00022603"/>
    </source>
</evidence>
<keyword evidence="1" id="KW-0489">Methyltransferase</keyword>
<reference evidence="4" key="1">
    <citation type="submission" date="2022-01" db="EMBL/GenBank/DDBJ databases">
        <authorList>
            <person name="Braso-Vives M."/>
        </authorList>
    </citation>
    <scope>NUCLEOTIDE SEQUENCE</scope>
</reference>
<dbReference type="InterPro" id="IPR029063">
    <property type="entry name" value="SAM-dependent_MTases_sf"/>
</dbReference>
<keyword evidence="3" id="KW-0732">Signal</keyword>
<organism evidence="4 5">
    <name type="scientific">Branchiostoma lanceolatum</name>
    <name type="common">Common lancelet</name>
    <name type="synonym">Amphioxus lanceolatum</name>
    <dbReference type="NCBI Taxonomy" id="7740"/>
    <lineage>
        <taxon>Eukaryota</taxon>
        <taxon>Metazoa</taxon>
        <taxon>Chordata</taxon>
        <taxon>Cephalochordata</taxon>
        <taxon>Leptocardii</taxon>
        <taxon>Amphioxiformes</taxon>
        <taxon>Branchiostomatidae</taxon>
        <taxon>Branchiostoma</taxon>
    </lineage>
</organism>
<name>A0A8K0EHV9_BRALA</name>
<gene>
    <name evidence="4" type="primary">METTL21A</name>
    <name evidence="4" type="ORF">BLAG_LOCUS10554</name>
</gene>
<feature type="signal peptide" evidence="3">
    <location>
        <begin position="1"/>
        <end position="31"/>
    </location>
</feature>